<dbReference type="GO" id="GO:0005802">
    <property type="term" value="C:trans-Golgi network"/>
    <property type="evidence" value="ECO:0007669"/>
    <property type="project" value="TreeGrafter"/>
</dbReference>
<feature type="domain" description="PH" evidence="1">
    <location>
        <begin position="335"/>
        <end position="432"/>
    </location>
</feature>
<evidence type="ECO:0000259" key="1">
    <source>
        <dbReference type="PROSITE" id="PS50003"/>
    </source>
</evidence>
<feature type="domain" description="PH" evidence="1">
    <location>
        <begin position="171"/>
        <end position="317"/>
    </location>
</feature>
<dbReference type="Pfam" id="PF00169">
    <property type="entry name" value="PH"/>
    <property type="match status" value="2"/>
</dbReference>
<dbReference type="GO" id="GO:0005769">
    <property type="term" value="C:early endosome"/>
    <property type="evidence" value="ECO:0007669"/>
    <property type="project" value="TreeGrafter"/>
</dbReference>
<dbReference type="GO" id="GO:0001881">
    <property type="term" value="P:receptor recycling"/>
    <property type="evidence" value="ECO:0007669"/>
    <property type="project" value="TreeGrafter"/>
</dbReference>
<dbReference type="GO" id="GO:0007032">
    <property type="term" value="P:endosome organization"/>
    <property type="evidence" value="ECO:0007669"/>
    <property type="project" value="TreeGrafter"/>
</dbReference>
<dbReference type="OrthoDB" id="10261837at2759"/>
<dbReference type="PANTHER" id="PTHR22902">
    <property type="entry name" value="SESQUIPEDALIAN"/>
    <property type="match status" value="1"/>
</dbReference>
<dbReference type="InterPro" id="IPR011993">
    <property type="entry name" value="PH-like_dom_sf"/>
</dbReference>
<accession>A0A8J4Q595</accession>
<dbReference type="InterPro" id="IPR045188">
    <property type="entry name" value="Boi1/Boi2-like"/>
</dbReference>
<dbReference type="InterPro" id="IPR001849">
    <property type="entry name" value="PH_domain"/>
</dbReference>
<name>A0A8J4Q595_9MYCE</name>
<dbReference type="PANTHER" id="PTHR22902:SF47">
    <property type="entry name" value="PH DOMAIN-CONTAINING PROTEIN"/>
    <property type="match status" value="1"/>
</dbReference>
<organism evidence="2 3">
    <name type="scientific">Polysphondylium violaceum</name>
    <dbReference type="NCBI Taxonomy" id="133409"/>
    <lineage>
        <taxon>Eukaryota</taxon>
        <taxon>Amoebozoa</taxon>
        <taxon>Evosea</taxon>
        <taxon>Eumycetozoa</taxon>
        <taxon>Dictyostelia</taxon>
        <taxon>Dictyosteliales</taxon>
        <taxon>Dictyosteliaceae</taxon>
        <taxon>Polysphondylium</taxon>
    </lineage>
</organism>
<dbReference type="AlphaFoldDB" id="A0A8J4Q595"/>
<dbReference type="SMART" id="SM00233">
    <property type="entry name" value="PH"/>
    <property type="match status" value="3"/>
</dbReference>
<sequence>MDCIITSGFLQKWSSRVLNDSERNILDRSCSGTHQSPMNGERVGALKSRWFILQSDFLNYYDKQPKTVLDYSCLKGQIYLKGCKLKHGGLITPIYQHWSIGVVPNTNKQTWKGIGDNVSIESLAISLVTPNGVEYTFTNPTSVQGDEAIKNLENWAYSISYAIFLSNKVKEEPIYGWLCKRGDKGHQFKNTKKRWCILQGSKLRYFSSVPKHNKISSLKGCIDLSHISEMADKVITEMTGKGGSTTLVGEENSNWSTNNDGCFGGDQQSIGSISPNTEAKTVVALSLSIYNEKTYVLIFPSQEERHRWVTAINSAVERSYTNSMETIKLVNSEKQVLVSGWMRKTKANKWWERRFCTLTSTNLVYYKDDPPLKPLGSIFLLVSSCRVIKQKSLDSLDWCFSIADSRGIEYFFNTETQDQMERWIKAIKVARKKLLLNLFEQNGKLIIPISLGKDCGLMTVQCKDVVRVNSLSNRIAFEINISNVKTATVLDNGVLEVVYVPVDGEVAEKRVEFLSQNSYGILQMFKDLFSCQENTIN</sequence>
<reference evidence="2" key="1">
    <citation type="submission" date="2020-01" db="EMBL/GenBank/DDBJ databases">
        <title>Development of genomics and gene disruption for Polysphondylium violaceum indicates a role for the polyketide synthase stlB in stalk morphogenesis.</title>
        <authorList>
            <person name="Narita B."/>
            <person name="Kawabe Y."/>
            <person name="Kin K."/>
            <person name="Saito T."/>
            <person name="Gibbs R."/>
            <person name="Kuspa A."/>
            <person name="Muzny D."/>
            <person name="Queller D."/>
            <person name="Richards S."/>
            <person name="Strassman J."/>
            <person name="Sucgang R."/>
            <person name="Worley K."/>
            <person name="Schaap P."/>
        </authorList>
    </citation>
    <scope>NUCLEOTIDE SEQUENCE</scope>
    <source>
        <strain evidence="2">QSvi11</strain>
    </source>
</reference>
<dbReference type="EMBL" id="AJWJ01000159">
    <property type="protein sequence ID" value="KAF2074201.1"/>
    <property type="molecule type" value="Genomic_DNA"/>
</dbReference>
<protein>
    <recommendedName>
        <fullName evidence="1">PH domain-containing protein</fullName>
    </recommendedName>
</protein>
<proteinExistence type="predicted"/>
<dbReference type="Proteomes" id="UP000695562">
    <property type="component" value="Unassembled WGS sequence"/>
</dbReference>
<evidence type="ECO:0000313" key="3">
    <source>
        <dbReference type="Proteomes" id="UP000695562"/>
    </source>
</evidence>
<dbReference type="PROSITE" id="PS50003">
    <property type="entry name" value="PH_DOMAIN"/>
    <property type="match status" value="2"/>
</dbReference>
<dbReference type="GO" id="GO:0005829">
    <property type="term" value="C:cytosol"/>
    <property type="evidence" value="ECO:0007669"/>
    <property type="project" value="GOC"/>
</dbReference>
<dbReference type="GO" id="GO:0042147">
    <property type="term" value="P:retrograde transport, endosome to Golgi"/>
    <property type="evidence" value="ECO:0007669"/>
    <property type="project" value="TreeGrafter"/>
</dbReference>
<evidence type="ECO:0000313" key="2">
    <source>
        <dbReference type="EMBL" id="KAF2074201.1"/>
    </source>
</evidence>
<gene>
    <name evidence="2" type="ORF">CYY_004487</name>
</gene>
<dbReference type="Gene3D" id="2.30.29.30">
    <property type="entry name" value="Pleckstrin-homology domain (PH domain)/Phosphotyrosine-binding domain (PTB)"/>
    <property type="match status" value="3"/>
</dbReference>
<comment type="caution">
    <text evidence="2">The sequence shown here is derived from an EMBL/GenBank/DDBJ whole genome shotgun (WGS) entry which is preliminary data.</text>
</comment>
<dbReference type="CDD" id="cd00821">
    <property type="entry name" value="PH"/>
    <property type="match status" value="1"/>
</dbReference>
<keyword evidence="3" id="KW-1185">Reference proteome</keyword>
<dbReference type="GO" id="GO:0055037">
    <property type="term" value="C:recycling endosome"/>
    <property type="evidence" value="ECO:0007669"/>
    <property type="project" value="TreeGrafter"/>
</dbReference>
<dbReference type="SUPFAM" id="SSF50729">
    <property type="entry name" value="PH domain-like"/>
    <property type="match status" value="3"/>
</dbReference>